<dbReference type="InterPro" id="IPR019734">
    <property type="entry name" value="TPR_rpt"/>
</dbReference>
<dbReference type="SUPFAM" id="SSF53474">
    <property type="entry name" value="alpha/beta-Hydrolases"/>
    <property type="match status" value="1"/>
</dbReference>
<gene>
    <name evidence="5" type="ORF">FPOA_12887</name>
</gene>
<reference evidence="5 6" key="1">
    <citation type="submission" date="2016-06" db="EMBL/GenBank/DDBJ databases">
        <title>Living apart together: crosstalk between the core and supernumerary genomes in a fungal plant pathogen.</title>
        <authorList>
            <person name="Vanheule A."/>
            <person name="Audenaert K."/>
            <person name="Warris S."/>
            <person name="Van De Geest H."/>
            <person name="Schijlen E."/>
            <person name="Hofte M."/>
            <person name="De Saeger S."/>
            <person name="Haesaert G."/>
            <person name="Waalwijk C."/>
            <person name="Van Der Lee T."/>
        </authorList>
    </citation>
    <scope>NUCLEOTIDE SEQUENCE [LARGE SCALE GENOMIC DNA]</scope>
    <source>
        <strain evidence="5 6">2516</strain>
    </source>
</reference>
<evidence type="ECO:0000259" key="4">
    <source>
        <dbReference type="Pfam" id="PF05729"/>
    </source>
</evidence>
<proteinExistence type="inferred from homology"/>
<dbReference type="OMA" id="CIRAYDQ"/>
<feature type="domain" description="DUF676" evidence="3">
    <location>
        <begin position="67"/>
        <end position="200"/>
    </location>
</feature>
<protein>
    <submittedName>
        <fullName evidence="5">Uncharacterized protein</fullName>
    </submittedName>
</protein>
<evidence type="ECO:0000256" key="1">
    <source>
        <dbReference type="ARBA" id="ARBA00007920"/>
    </source>
</evidence>
<evidence type="ECO:0000313" key="6">
    <source>
        <dbReference type="Proteomes" id="UP000091967"/>
    </source>
</evidence>
<dbReference type="STRING" id="36050.A0A1B8A7Q7"/>
<dbReference type="PANTHER" id="PTHR46082:SF6">
    <property type="entry name" value="AAA+ ATPASE DOMAIN-CONTAINING PROTEIN-RELATED"/>
    <property type="match status" value="1"/>
</dbReference>
<dbReference type="Proteomes" id="UP000091967">
    <property type="component" value="Unassembled WGS sequence"/>
</dbReference>
<comment type="caution">
    <text evidence="5">The sequence shown here is derived from an EMBL/GenBank/DDBJ whole genome shotgun (WGS) entry which is preliminary data.</text>
</comment>
<dbReference type="Pfam" id="PF05057">
    <property type="entry name" value="DUF676"/>
    <property type="match status" value="1"/>
</dbReference>
<organism evidence="5 6">
    <name type="scientific">Fusarium poae</name>
    <dbReference type="NCBI Taxonomy" id="36050"/>
    <lineage>
        <taxon>Eukaryota</taxon>
        <taxon>Fungi</taxon>
        <taxon>Dikarya</taxon>
        <taxon>Ascomycota</taxon>
        <taxon>Pezizomycotina</taxon>
        <taxon>Sordariomycetes</taxon>
        <taxon>Hypocreomycetidae</taxon>
        <taxon>Hypocreales</taxon>
        <taxon>Nectriaceae</taxon>
        <taxon>Fusarium</taxon>
    </lineage>
</organism>
<dbReference type="SUPFAM" id="SSF52540">
    <property type="entry name" value="P-loop containing nucleoside triphosphate hydrolases"/>
    <property type="match status" value="1"/>
</dbReference>
<dbReference type="InterPro" id="IPR007111">
    <property type="entry name" value="NACHT_NTPase"/>
</dbReference>
<dbReference type="Pfam" id="PF13424">
    <property type="entry name" value="TPR_12"/>
    <property type="match status" value="3"/>
</dbReference>
<dbReference type="AlphaFoldDB" id="A0A1B8A7Q7"/>
<dbReference type="SMART" id="SM00028">
    <property type="entry name" value="TPR"/>
    <property type="match status" value="5"/>
</dbReference>
<keyword evidence="6" id="KW-1185">Reference proteome</keyword>
<dbReference type="InterPro" id="IPR027417">
    <property type="entry name" value="P-loop_NTPase"/>
</dbReference>
<dbReference type="InterPro" id="IPR029058">
    <property type="entry name" value="AB_hydrolase_fold"/>
</dbReference>
<dbReference type="Pfam" id="PF05729">
    <property type="entry name" value="NACHT"/>
    <property type="match status" value="1"/>
</dbReference>
<dbReference type="PANTHER" id="PTHR46082">
    <property type="entry name" value="ATP/GTP-BINDING PROTEIN-RELATED"/>
    <property type="match status" value="1"/>
</dbReference>
<dbReference type="EMBL" id="LYXU01000087">
    <property type="protein sequence ID" value="OBS16485.1"/>
    <property type="molecule type" value="Genomic_DNA"/>
</dbReference>
<dbReference type="InterPro" id="IPR007751">
    <property type="entry name" value="DUF676_lipase-like"/>
</dbReference>
<dbReference type="InterPro" id="IPR053137">
    <property type="entry name" value="NLR-like"/>
</dbReference>
<dbReference type="Gene3D" id="3.40.50.300">
    <property type="entry name" value="P-loop containing nucleotide triphosphate hydrolases"/>
    <property type="match status" value="1"/>
</dbReference>
<dbReference type="InterPro" id="IPR011990">
    <property type="entry name" value="TPR-like_helical_dom_sf"/>
</dbReference>
<feature type="region of interest" description="Disordered" evidence="2">
    <location>
        <begin position="9"/>
        <end position="34"/>
    </location>
</feature>
<evidence type="ECO:0000259" key="3">
    <source>
        <dbReference type="Pfam" id="PF05057"/>
    </source>
</evidence>
<name>A0A1B8A7Q7_FUSPO</name>
<dbReference type="SUPFAM" id="SSF48452">
    <property type="entry name" value="TPR-like"/>
    <property type="match status" value="2"/>
</dbReference>
<dbReference type="Gene3D" id="3.40.50.1820">
    <property type="entry name" value="alpha/beta hydrolase"/>
    <property type="match status" value="1"/>
</dbReference>
<dbReference type="Gene3D" id="1.25.40.10">
    <property type="entry name" value="Tetratricopeptide repeat domain"/>
    <property type="match status" value="1"/>
</dbReference>
<accession>A0A1B8A7Q7</accession>
<sequence length="1026" mass="114480">MRKLCHWRRSRSATPIQQRETESEPANLNLAPSVGQSSSLEQTSALLFPDGVEVLINPPDADVDICFVHGLTGNRTSTWTARGQPAPWPKTLLPSELPKACILTYGYNAYVVSKSVASSHRLINHAMNLLTDLTNDRRRRNASGRPLIFVAHGLGGLICKEAILLSHNNPNRSRQDFFTQIKGVVFMGTPHKGSWIANWSRIPATALGLVKSTNKSLLEVLETNSQYLESIHGRFISMMREQREAGRQLEVACFFEELPLSTVGKVVSKESATFEGYDPITIHANHRDMVKFGSVEENGFKRVVGELTAWKPETGLATLQPESSARMGNCSVRRKHSTTEPRSHYLPFSRNKNFVGREGVIAELQRLLFTDLDSRRAALIGLGGVGKTQVALQLAHLVKNDSQSHQHCSVIWMPALSMASFEQACTRMANVLGIERGGGEDPKETFRDYLSSEEAGKWFLIIDNADNIETLHGKAQGSGGIIEFVPDCEHGYVLFTTRSREVADSVAQTNVLRLSGMDERDARALLRSSLIEKDQMQNTVLVDKLLRTLAYLPLAITQASAYMRINQLAIEEYLQLLQNTSQDMAELLSVGFRDGTHYGSAQGAVVTTWIVSFNQIRALHGEAEKLLSFSACIEPKAIPQTLLPRFGSEQSMARAIGTLCGYSFLSKRGDGDTFDMHSLVHLATQLWNKDEGYEDEIRQTTLARVAEAFPDDDWENREVWRQYLPHALRLLDNADCVESDDGCKLGYWVSRCLHVDGRVGQAVELLERVVAVQETTLAEDHPDLLASQHELARTYQVNDQIKKAVELLEHVVAVQETSLAEDHPDRLTSQHELARTYRANGQIKKAVELLEHVVAVWETSLAEDHPDRLTSQHELARTYRANGQIKKAVELLEHVVAVKETTLTEDHPSRLASQHELARTYQANDQIKKAVELLEHVVAVQETTLTEDHPSRLASQHVLAGAYQANGQIKKAVELLERVVAIEAEILAEDNHSRQLSQDLLQHCYGRLEGASLTVKSEESVLDEEM</sequence>
<comment type="similarity">
    <text evidence="1">Belongs to the putative lipase ROG1 family.</text>
</comment>
<feature type="domain" description="NACHT" evidence="4">
    <location>
        <begin position="377"/>
        <end position="530"/>
    </location>
</feature>
<evidence type="ECO:0000256" key="2">
    <source>
        <dbReference type="SAM" id="MobiDB-lite"/>
    </source>
</evidence>
<evidence type="ECO:0000313" key="5">
    <source>
        <dbReference type="EMBL" id="OBS16485.1"/>
    </source>
</evidence>